<evidence type="ECO:0000256" key="1">
    <source>
        <dbReference type="ARBA" id="ARBA00022722"/>
    </source>
</evidence>
<dbReference type="InterPro" id="IPR042211">
    <property type="entry name" value="CRISPR-assoc_Cas1_N"/>
</dbReference>
<proteinExistence type="inferred from homology"/>
<dbReference type="PANTHER" id="PTHR34353">
    <property type="entry name" value="CRISPR-ASSOCIATED ENDONUCLEASE CAS1 1"/>
    <property type="match status" value="1"/>
</dbReference>
<comment type="function">
    <text evidence="10">CRISPR (clustered regularly interspaced short palindromic repeat), is an adaptive immune system that provides protection against mobile genetic elements (viruses, transposable elements and conjugative plasmids). CRISPR clusters contain spacers, sequences complementary to antecedent mobile elements, and target invading nucleic acids. CRISPR clusters are transcribed and processed into CRISPR RNA (crRNA). Acts as a dsDNA endonuclease. Involved in the integration of spacer DNA into the CRISPR cassette.</text>
</comment>
<comment type="similarity">
    <text evidence="10">Belongs to the CRISPR-associated endonuclease Cas1 family.</text>
</comment>
<feature type="binding site" evidence="10">
    <location>
        <position position="205"/>
    </location>
    <ligand>
        <name>Mn(2+)</name>
        <dbReference type="ChEBI" id="CHEBI:29035"/>
    </ligand>
</feature>
<evidence type="ECO:0000256" key="7">
    <source>
        <dbReference type="ARBA" id="ARBA00023125"/>
    </source>
</evidence>
<gene>
    <name evidence="10 11" type="primary">cas1</name>
    <name evidence="11" type="ORF">GCM10009123_21530</name>
</gene>
<dbReference type="NCBIfam" id="TIGR00287">
    <property type="entry name" value="cas1"/>
    <property type="match status" value="1"/>
</dbReference>
<feature type="binding site" evidence="10">
    <location>
        <position position="220"/>
    </location>
    <ligand>
        <name>Mn(2+)</name>
        <dbReference type="ChEBI" id="CHEBI:29035"/>
    </ligand>
</feature>
<evidence type="ECO:0000256" key="8">
    <source>
        <dbReference type="ARBA" id="ARBA00023211"/>
    </source>
</evidence>
<dbReference type="InterPro" id="IPR050646">
    <property type="entry name" value="Cas1"/>
</dbReference>
<reference evidence="11 12" key="1">
    <citation type="journal article" date="2019" name="Int. J. Syst. Evol. Microbiol.">
        <title>The Global Catalogue of Microorganisms (GCM) 10K type strain sequencing project: providing services to taxonomists for standard genome sequencing and annotation.</title>
        <authorList>
            <consortium name="The Broad Institute Genomics Platform"/>
            <consortium name="The Broad Institute Genome Sequencing Center for Infectious Disease"/>
            <person name="Wu L."/>
            <person name="Ma J."/>
        </authorList>
    </citation>
    <scope>NUCLEOTIDE SEQUENCE [LARGE SCALE GENOMIC DNA]</scope>
    <source>
        <strain evidence="11 12">JCM 16211</strain>
    </source>
</reference>
<dbReference type="InterPro" id="IPR019855">
    <property type="entry name" value="CRISPR-assoc_Cas1_NMENI"/>
</dbReference>
<dbReference type="Pfam" id="PF01867">
    <property type="entry name" value="Cas_Cas1"/>
    <property type="match status" value="1"/>
</dbReference>
<comment type="subunit">
    <text evidence="9 10">Homodimer, forms a heterotetramer with a Cas2 homodimer.</text>
</comment>
<dbReference type="Gene3D" id="1.20.120.920">
    <property type="entry name" value="CRISPR-associated endonuclease Cas1, C-terminal domain"/>
    <property type="match status" value="1"/>
</dbReference>
<dbReference type="NCBIfam" id="TIGR03639">
    <property type="entry name" value="cas1_NMENI"/>
    <property type="match status" value="1"/>
</dbReference>
<keyword evidence="1 10" id="KW-0540">Nuclease</keyword>
<sequence length="305" mass="34481">MSTRILEITQDNRYLSIHRGFIEIKESGDLIGKVPIDDINSIIGSAHGLVYSQSLLMELAKRNIPLVVCNQAFVPVSVLWPLDGHYNQSAKIDNQLKVTQPLKKQLWKSLVSQKIFRQGQTLEVLGLPAGAFYQLSKKVNSGDKENLEGQAAKRYWPLLLGKDFKRYRTGPSPNNLLNYGYIVLRSATARAVVAGGLHPSIGLFHRNKNNPFRLVDDLMEPFRPFIDLLVWKLHLQEGIDELTPDIKSRLVSILSVELESNDFTSSLLNHIQFLVRSLNKSYEEKKVLLQYPNPSLLNLQAILNG</sequence>
<keyword evidence="5 10" id="KW-0460">Magnesium</keyword>
<dbReference type="InterPro" id="IPR002729">
    <property type="entry name" value="CRISPR-assoc_Cas1"/>
</dbReference>
<dbReference type="PANTHER" id="PTHR34353:SF2">
    <property type="entry name" value="CRISPR-ASSOCIATED ENDONUCLEASE CAS1 1"/>
    <property type="match status" value="1"/>
</dbReference>
<evidence type="ECO:0000256" key="10">
    <source>
        <dbReference type="HAMAP-Rule" id="MF_01470"/>
    </source>
</evidence>
<keyword evidence="12" id="KW-1185">Reference proteome</keyword>
<evidence type="ECO:0000313" key="12">
    <source>
        <dbReference type="Proteomes" id="UP001501221"/>
    </source>
</evidence>
<dbReference type="EMBL" id="BAAAFM010000008">
    <property type="protein sequence ID" value="GAA0214016.1"/>
    <property type="molecule type" value="Genomic_DNA"/>
</dbReference>
<feature type="binding site" evidence="10">
    <location>
        <position position="148"/>
    </location>
    <ligand>
        <name>Mn(2+)</name>
        <dbReference type="ChEBI" id="CHEBI:29035"/>
    </ligand>
</feature>
<keyword evidence="6 10" id="KW-0051">Antiviral defense</keyword>
<dbReference type="InterPro" id="IPR042206">
    <property type="entry name" value="CRISPR-assoc_Cas1_C"/>
</dbReference>
<keyword evidence="3 10" id="KW-0255">Endonuclease</keyword>
<dbReference type="HAMAP" id="MF_01470">
    <property type="entry name" value="Cas1"/>
    <property type="match status" value="1"/>
</dbReference>
<evidence type="ECO:0000256" key="5">
    <source>
        <dbReference type="ARBA" id="ARBA00022842"/>
    </source>
</evidence>
<evidence type="ECO:0000256" key="3">
    <source>
        <dbReference type="ARBA" id="ARBA00022759"/>
    </source>
</evidence>
<name>A0ABN0T6V1_9GAMM</name>
<keyword evidence="7 10" id="KW-0238">DNA-binding</keyword>
<dbReference type="EC" id="3.1.-.-" evidence="10"/>
<keyword evidence="8 10" id="KW-0464">Manganese</keyword>
<evidence type="ECO:0000256" key="6">
    <source>
        <dbReference type="ARBA" id="ARBA00023118"/>
    </source>
</evidence>
<evidence type="ECO:0000256" key="2">
    <source>
        <dbReference type="ARBA" id="ARBA00022723"/>
    </source>
</evidence>
<accession>A0ABN0T6V1</accession>
<comment type="caution">
    <text evidence="11">The sequence shown here is derived from an EMBL/GenBank/DDBJ whole genome shotgun (WGS) entry which is preliminary data.</text>
</comment>
<keyword evidence="2 10" id="KW-0479">Metal-binding</keyword>
<keyword evidence="4 10" id="KW-0378">Hydrolase</keyword>
<dbReference type="RefSeq" id="WP_343990228.1">
    <property type="nucleotide sequence ID" value="NZ_BAAAFM010000008.1"/>
</dbReference>
<comment type="cofactor">
    <cofactor evidence="10">
        <name>Mg(2+)</name>
        <dbReference type="ChEBI" id="CHEBI:18420"/>
    </cofactor>
    <cofactor evidence="10">
        <name>Mn(2+)</name>
        <dbReference type="ChEBI" id="CHEBI:29035"/>
    </cofactor>
</comment>
<dbReference type="GO" id="GO:0004519">
    <property type="term" value="F:endonuclease activity"/>
    <property type="evidence" value="ECO:0007669"/>
    <property type="project" value="UniProtKB-KW"/>
</dbReference>
<organism evidence="11 12">
    <name type="scientific">Kangiella japonica</name>
    <dbReference type="NCBI Taxonomy" id="647384"/>
    <lineage>
        <taxon>Bacteria</taxon>
        <taxon>Pseudomonadati</taxon>
        <taxon>Pseudomonadota</taxon>
        <taxon>Gammaproteobacteria</taxon>
        <taxon>Kangiellales</taxon>
        <taxon>Kangiellaceae</taxon>
        <taxon>Kangiella</taxon>
    </lineage>
</organism>
<evidence type="ECO:0000256" key="4">
    <source>
        <dbReference type="ARBA" id="ARBA00022801"/>
    </source>
</evidence>
<protein>
    <recommendedName>
        <fullName evidence="10">CRISPR-associated endonuclease Cas1</fullName>
        <ecNumber evidence="10">3.1.-.-</ecNumber>
    </recommendedName>
</protein>
<dbReference type="Gene3D" id="3.100.10.20">
    <property type="entry name" value="CRISPR-associated endonuclease Cas1, N-terminal domain"/>
    <property type="match status" value="1"/>
</dbReference>
<evidence type="ECO:0000313" key="11">
    <source>
        <dbReference type="EMBL" id="GAA0214016.1"/>
    </source>
</evidence>
<dbReference type="Proteomes" id="UP001501221">
    <property type="component" value="Unassembled WGS sequence"/>
</dbReference>
<evidence type="ECO:0000256" key="9">
    <source>
        <dbReference type="ARBA" id="ARBA00038592"/>
    </source>
</evidence>